<reference evidence="11 12" key="1">
    <citation type="submission" date="2022-10" db="EMBL/GenBank/DDBJ databases">
        <title>Draft genome assembly of moderately radiation resistant bacterium Metabacillus halosaccharovorans.</title>
        <authorList>
            <person name="Pal S."/>
            <person name="Gopinathan A."/>
        </authorList>
    </citation>
    <scope>NUCLEOTIDE SEQUENCE [LARGE SCALE GENOMIC DNA]</scope>
    <source>
        <strain evidence="11 12">VITHBRA001</strain>
    </source>
</reference>
<dbReference type="GO" id="GO:0006508">
    <property type="term" value="P:proteolysis"/>
    <property type="evidence" value="ECO:0007669"/>
    <property type="project" value="UniProtKB-KW"/>
</dbReference>
<dbReference type="PANTHER" id="PTHR43731:SF14">
    <property type="entry name" value="PRESENILIN-ASSOCIATED RHOMBOID-LIKE PROTEIN, MITOCHONDRIAL"/>
    <property type="match status" value="1"/>
</dbReference>
<feature type="transmembrane region" description="Helical" evidence="9">
    <location>
        <begin position="186"/>
        <end position="204"/>
    </location>
</feature>
<evidence type="ECO:0000313" key="12">
    <source>
        <dbReference type="Proteomes" id="UP001526147"/>
    </source>
</evidence>
<comment type="subcellular location">
    <subcellularLocation>
        <location evidence="1">Membrane</location>
        <topology evidence="1">Multi-pass membrane protein</topology>
    </subcellularLocation>
</comment>
<sequence length="512" mass="57974">MAFEQDFVYWSLVEQLVVDQNYSILAISQDGNEMILQPYRKKQYSIIRLRRADVDWGNTLAVDIEQAGKRFEQLVNNGVRGPITVLNIYFSPLAPVDDYPEVFVKGYSGGRKGNIDITSMMIRNDNLEESMEKIQQAISIQLDIENILADKEINSEDIQSIRTKVITHQKEMRDAERKLFQNGKPFFTNVFLALQIVMFLVLELNGGSTNTETLIQYGAKFNPLIYEGEWWRFVSPILLHIGFLHLLMNSFALFYIGPAVERAYGKWKFLFIYLVAGVSGSIVSFAFSPFLSAGASGAIFGCFGALLYLAVYNRKVFFRTMGSNLLIVVGINLALGFVIPNIDNAGHIGGLIGGFLAALIVQLPHQKKVLIRLIGIVGTVVLLFGLFQYGMSQAKEQYPEYIALQGQELIQNEKFEEAYRYLSKSISDDHNSNDVIFLASVAAIQLQKYDEAIDYLQRIISVDDSYHQAHYKLALLYANQQNIDQAIEEVTKALKYDSDNKNYQALKDELTR</sequence>
<protein>
    <submittedName>
        <fullName evidence="11">Rhomboid family intramembrane serine protease</fullName>
        <ecNumber evidence="11">3.4.21.105</ecNumber>
    </submittedName>
</protein>
<feature type="coiled-coil region" evidence="8">
    <location>
        <begin position="117"/>
        <end position="178"/>
    </location>
</feature>
<dbReference type="InterPro" id="IPR022764">
    <property type="entry name" value="Peptidase_S54_rhomboid_dom"/>
</dbReference>
<evidence type="ECO:0000256" key="9">
    <source>
        <dbReference type="SAM" id="Phobius"/>
    </source>
</evidence>
<dbReference type="PROSITE" id="PS50005">
    <property type="entry name" value="TPR"/>
    <property type="match status" value="1"/>
</dbReference>
<feature type="repeat" description="TPR" evidence="7">
    <location>
        <begin position="467"/>
        <end position="500"/>
    </location>
</feature>
<dbReference type="Pfam" id="PF01694">
    <property type="entry name" value="Rhomboid"/>
    <property type="match status" value="1"/>
</dbReference>
<dbReference type="SUPFAM" id="SSF48452">
    <property type="entry name" value="TPR-like"/>
    <property type="match status" value="1"/>
</dbReference>
<feature type="transmembrane region" description="Helical" evidence="9">
    <location>
        <begin position="323"/>
        <end position="339"/>
    </location>
</feature>
<gene>
    <name evidence="11" type="ORF">OIH86_04215</name>
</gene>
<dbReference type="SMART" id="SM00028">
    <property type="entry name" value="TPR"/>
    <property type="match status" value="3"/>
</dbReference>
<evidence type="ECO:0000256" key="1">
    <source>
        <dbReference type="ARBA" id="ARBA00004141"/>
    </source>
</evidence>
<comment type="similarity">
    <text evidence="2">Belongs to the peptidase S54 family.</text>
</comment>
<dbReference type="Gene3D" id="1.25.40.10">
    <property type="entry name" value="Tetratricopeptide repeat domain"/>
    <property type="match status" value="1"/>
</dbReference>
<proteinExistence type="inferred from homology"/>
<feature type="transmembrane region" description="Helical" evidence="9">
    <location>
        <begin position="293"/>
        <end position="311"/>
    </location>
</feature>
<keyword evidence="4 11" id="KW-0378">Hydrolase</keyword>
<evidence type="ECO:0000256" key="8">
    <source>
        <dbReference type="SAM" id="Coils"/>
    </source>
</evidence>
<dbReference type="SUPFAM" id="SSF144091">
    <property type="entry name" value="Rhomboid-like"/>
    <property type="match status" value="1"/>
</dbReference>
<keyword evidence="7" id="KW-0802">TPR repeat</keyword>
<feature type="domain" description="Peptidase S54 rhomboid" evidence="10">
    <location>
        <begin position="228"/>
        <end position="361"/>
    </location>
</feature>
<evidence type="ECO:0000256" key="5">
    <source>
        <dbReference type="ARBA" id="ARBA00022989"/>
    </source>
</evidence>
<evidence type="ECO:0000259" key="10">
    <source>
        <dbReference type="Pfam" id="PF01694"/>
    </source>
</evidence>
<feature type="transmembrane region" description="Helical" evidence="9">
    <location>
        <begin position="345"/>
        <end position="363"/>
    </location>
</feature>
<dbReference type="InterPro" id="IPR050925">
    <property type="entry name" value="Rhomboid_protease_S54"/>
</dbReference>
<keyword evidence="3 9" id="KW-0812">Transmembrane</keyword>
<dbReference type="RefSeq" id="WP_264141754.1">
    <property type="nucleotide sequence ID" value="NZ_JAOYEY010000024.1"/>
</dbReference>
<dbReference type="EMBL" id="JAOYEY010000024">
    <property type="protein sequence ID" value="MCV9884846.1"/>
    <property type="molecule type" value="Genomic_DNA"/>
</dbReference>
<feature type="transmembrane region" description="Helical" evidence="9">
    <location>
        <begin position="237"/>
        <end position="257"/>
    </location>
</feature>
<dbReference type="Gene3D" id="1.20.1540.10">
    <property type="entry name" value="Rhomboid-like"/>
    <property type="match status" value="1"/>
</dbReference>
<feature type="transmembrane region" description="Helical" evidence="9">
    <location>
        <begin position="370"/>
        <end position="391"/>
    </location>
</feature>
<dbReference type="InterPro" id="IPR019734">
    <property type="entry name" value="TPR_rpt"/>
</dbReference>
<name>A0ABT3DCZ4_9BACI</name>
<dbReference type="InterPro" id="IPR035952">
    <property type="entry name" value="Rhomboid-like_sf"/>
</dbReference>
<keyword evidence="11" id="KW-0645">Protease</keyword>
<evidence type="ECO:0000256" key="7">
    <source>
        <dbReference type="PROSITE-ProRule" id="PRU00339"/>
    </source>
</evidence>
<dbReference type="Pfam" id="PF14559">
    <property type="entry name" value="TPR_19"/>
    <property type="match status" value="1"/>
</dbReference>
<keyword evidence="6 9" id="KW-0472">Membrane</keyword>
<dbReference type="InterPro" id="IPR011990">
    <property type="entry name" value="TPR-like_helical_dom_sf"/>
</dbReference>
<comment type="caution">
    <text evidence="11">The sequence shown here is derived from an EMBL/GenBank/DDBJ whole genome shotgun (WGS) entry which is preliminary data.</text>
</comment>
<evidence type="ECO:0000256" key="4">
    <source>
        <dbReference type="ARBA" id="ARBA00022801"/>
    </source>
</evidence>
<dbReference type="PANTHER" id="PTHR43731">
    <property type="entry name" value="RHOMBOID PROTEASE"/>
    <property type="match status" value="1"/>
</dbReference>
<accession>A0ABT3DCZ4</accession>
<dbReference type="GO" id="GO:0008233">
    <property type="term" value="F:peptidase activity"/>
    <property type="evidence" value="ECO:0007669"/>
    <property type="project" value="UniProtKB-KW"/>
</dbReference>
<keyword evidence="12" id="KW-1185">Reference proteome</keyword>
<keyword evidence="8" id="KW-0175">Coiled coil</keyword>
<evidence type="ECO:0000256" key="2">
    <source>
        <dbReference type="ARBA" id="ARBA00009045"/>
    </source>
</evidence>
<evidence type="ECO:0000313" key="11">
    <source>
        <dbReference type="EMBL" id="MCV9884846.1"/>
    </source>
</evidence>
<evidence type="ECO:0000256" key="3">
    <source>
        <dbReference type="ARBA" id="ARBA00022692"/>
    </source>
</evidence>
<dbReference type="EC" id="3.4.21.105" evidence="11"/>
<keyword evidence="5 9" id="KW-1133">Transmembrane helix</keyword>
<dbReference type="Proteomes" id="UP001526147">
    <property type="component" value="Unassembled WGS sequence"/>
</dbReference>
<feature type="transmembrane region" description="Helical" evidence="9">
    <location>
        <begin position="269"/>
        <end position="287"/>
    </location>
</feature>
<evidence type="ECO:0000256" key="6">
    <source>
        <dbReference type="ARBA" id="ARBA00023136"/>
    </source>
</evidence>
<organism evidence="11 12">
    <name type="scientific">Metabacillus halosaccharovorans</name>
    <dbReference type="NCBI Taxonomy" id="930124"/>
    <lineage>
        <taxon>Bacteria</taxon>
        <taxon>Bacillati</taxon>
        <taxon>Bacillota</taxon>
        <taxon>Bacilli</taxon>
        <taxon>Bacillales</taxon>
        <taxon>Bacillaceae</taxon>
        <taxon>Metabacillus</taxon>
    </lineage>
</organism>